<gene>
    <name evidence="1" type="ORF">Gohar_016988</name>
</gene>
<feature type="non-terminal residue" evidence="1">
    <location>
        <position position="22"/>
    </location>
</feature>
<organism evidence="1 2">
    <name type="scientific">Gossypium harknessii</name>
    <dbReference type="NCBI Taxonomy" id="34285"/>
    <lineage>
        <taxon>Eukaryota</taxon>
        <taxon>Viridiplantae</taxon>
        <taxon>Streptophyta</taxon>
        <taxon>Embryophyta</taxon>
        <taxon>Tracheophyta</taxon>
        <taxon>Spermatophyta</taxon>
        <taxon>Magnoliopsida</taxon>
        <taxon>eudicotyledons</taxon>
        <taxon>Gunneridae</taxon>
        <taxon>Pentapetalae</taxon>
        <taxon>rosids</taxon>
        <taxon>malvids</taxon>
        <taxon>Malvales</taxon>
        <taxon>Malvaceae</taxon>
        <taxon>Malvoideae</taxon>
        <taxon>Gossypium</taxon>
    </lineage>
</organism>
<dbReference type="Proteomes" id="UP000593560">
    <property type="component" value="Unassembled WGS sequence"/>
</dbReference>
<sequence>MAMDVTPISDQVKGKAKVTLKE</sequence>
<protein>
    <submittedName>
        <fullName evidence="1">Uncharacterized protein</fullName>
    </submittedName>
</protein>
<comment type="caution">
    <text evidence="1">The sequence shown here is derived from an EMBL/GenBank/DDBJ whole genome shotgun (WGS) entry which is preliminary data.</text>
</comment>
<evidence type="ECO:0000313" key="1">
    <source>
        <dbReference type="EMBL" id="MBA0792494.1"/>
    </source>
</evidence>
<dbReference type="AlphaFoldDB" id="A0A7J9G5R8"/>
<accession>A0A7J9G5R8</accession>
<reference evidence="1 2" key="1">
    <citation type="journal article" date="2019" name="Genome Biol. Evol.">
        <title>Insights into the evolution of the New World diploid cottons (Gossypium, subgenus Houzingenia) based on genome sequencing.</title>
        <authorList>
            <person name="Grover C.E."/>
            <person name="Arick M.A. 2nd"/>
            <person name="Thrash A."/>
            <person name="Conover J.L."/>
            <person name="Sanders W.S."/>
            <person name="Peterson D.G."/>
            <person name="Frelichowski J.E."/>
            <person name="Scheffler J.A."/>
            <person name="Scheffler B.E."/>
            <person name="Wendel J.F."/>
        </authorList>
    </citation>
    <scope>NUCLEOTIDE SEQUENCE [LARGE SCALE GENOMIC DNA]</scope>
    <source>
        <strain evidence="1">0</strain>
        <tissue evidence="1">Leaf</tissue>
    </source>
</reference>
<evidence type="ECO:0000313" key="2">
    <source>
        <dbReference type="Proteomes" id="UP000593560"/>
    </source>
</evidence>
<dbReference type="EMBL" id="JABFAD010000002">
    <property type="protein sequence ID" value="MBA0792494.1"/>
    <property type="molecule type" value="Genomic_DNA"/>
</dbReference>
<keyword evidence="2" id="KW-1185">Reference proteome</keyword>
<name>A0A7J9G5R8_9ROSI</name>
<proteinExistence type="predicted"/>